<dbReference type="EMBL" id="VTOX01000001">
    <property type="protein sequence ID" value="NKE65188.1"/>
    <property type="molecule type" value="Genomic_DNA"/>
</dbReference>
<dbReference type="GO" id="GO:0005524">
    <property type="term" value="F:ATP binding"/>
    <property type="evidence" value="ECO:0007669"/>
    <property type="project" value="UniProtKB-UniRule"/>
</dbReference>
<evidence type="ECO:0000313" key="12">
    <source>
        <dbReference type="EMBL" id="NKE65188.1"/>
    </source>
</evidence>
<dbReference type="SUPFAM" id="SSF100920">
    <property type="entry name" value="Heat shock protein 70kD (HSP70), peptide-binding domain"/>
    <property type="match status" value="1"/>
</dbReference>
<dbReference type="PROSITE" id="PS01036">
    <property type="entry name" value="HSP70_3"/>
    <property type="match status" value="1"/>
</dbReference>
<evidence type="ECO:0000256" key="2">
    <source>
        <dbReference type="ARBA" id="ARBA00014415"/>
    </source>
</evidence>
<evidence type="ECO:0000256" key="10">
    <source>
        <dbReference type="SAM" id="Coils"/>
    </source>
</evidence>
<keyword evidence="10" id="KW-0175">Coiled coil</keyword>
<proteinExistence type="evidence at transcript level"/>
<dbReference type="InterPro" id="IPR029047">
    <property type="entry name" value="HSP70_peptide-bd_sf"/>
</dbReference>
<keyword evidence="13" id="KW-1185">Reference proteome</keyword>
<dbReference type="RefSeq" id="WP_168106207.1">
    <property type="nucleotide sequence ID" value="NZ_VTOX01000001.1"/>
</dbReference>
<feature type="region of interest" description="Disordered" evidence="11">
    <location>
        <begin position="606"/>
        <end position="648"/>
    </location>
</feature>
<dbReference type="NCBIfam" id="TIGR02350">
    <property type="entry name" value="prok_dnaK"/>
    <property type="match status" value="1"/>
</dbReference>
<comment type="induction">
    <text evidence="8">By stress conditions e.g. heat shock.</text>
</comment>
<keyword evidence="5 8" id="KW-0067">ATP-binding</keyword>
<gene>
    <name evidence="8 12" type="primary">dnaK</name>
    <name evidence="12" type="ORF">RAMLITH_05095</name>
</gene>
<dbReference type="PROSITE" id="PS00329">
    <property type="entry name" value="HSP70_2"/>
    <property type="match status" value="1"/>
</dbReference>
<accession>A0A7X6DDN3</accession>
<keyword evidence="6 8" id="KW-0346">Stress response</keyword>
<evidence type="ECO:0000256" key="6">
    <source>
        <dbReference type="ARBA" id="ARBA00023016"/>
    </source>
</evidence>
<dbReference type="SUPFAM" id="SSF100934">
    <property type="entry name" value="Heat shock protein 70kD (HSP70), C-terminal subdomain"/>
    <property type="match status" value="1"/>
</dbReference>
<name>A0A7X6DDN3_9BURK</name>
<dbReference type="FunFam" id="3.90.640.10:FF:000003">
    <property type="entry name" value="Molecular chaperone DnaK"/>
    <property type="match status" value="1"/>
</dbReference>
<evidence type="ECO:0000256" key="5">
    <source>
        <dbReference type="ARBA" id="ARBA00022840"/>
    </source>
</evidence>
<dbReference type="InterPro" id="IPR029048">
    <property type="entry name" value="HSP70_C_sf"/>
</dbReference>
<dbReference type="GO" id="GO:0051082">
    <property type="term" value="F:unfolded protein binding"/>
    <property type="evidence" value="ECO:0007669"/>
    <property type="project" value="InterPro"/>
</dbReference>
<feature type="modified residue" description="Phosphothreonine; by autocatalysis" evidence="8">
    <location>
        <position position="200"/>
    </location>
</feature>
<evidence type="ECO:0000256" key="7">
    <source>
        <dbReference type="ARBA" id="ARBA00023186"/>
    </source>
</evidence>
<sequence>MGRIIGIDLGTTNSCVAVMEGNTPKVIENSEGARTTPSIVAYQEDGEILVGASAKRQAVTNAKNTIYAVKRLIGRKFEEKEVQKDIHLMPYQIVRADNGDAWVEVRGKKLAAQQISAEILRKMKKTAEDYLGEPVTEAVITVPAYFNDSQRQATKDAGRIAGLDVKRIINEPTAAALAFGLDKQEKGDRKIAVYDLGGGTFDISIIEIADVDGEKQFEVLSTNGDTFLGGEDFDQRIIDYIIGEFRKDQGVDLSKDVLALQRLKEAAEKAKIELSSNSQTDVNLPYITADASGPKHLNIKLTRAKLEALVEELVERTIAPCRTAIKDAGVSVSDIHDVILVGGQTRMPKVQEKVKEFFGKEPRKDVNPDEAVAVGAAIQGQVLGGERKDVLLLDVTPLSLGIETLGGVMTKMITKNTTIPTKFAQTFSTADDNQPAVTIKCYQGEREMASGNKLLGEFNLEGIPPAPRGLPQIEVTFDIDANGILHVSAKDKGTGKENKITIKANSGLSEAEIQKMVKDAELNAEEDKKKLEIVQARNQGEALVHSVRKSLTEYGDKLDGGEKDKIEAAVKDLESVLKGEDKAAIEEKSNALMSVSQKLGEKMYADMQAQQSAQAAAGGGQSGGTEAGAGSRPADENVVDAEVKEVKK</sequence>
<dbReference type="PANTHER" id="PTHR19375">
    <property type="entry name" value="HEAT SHOCK PROTEIN 70KDA"/>
    <property type="match status" value="1"/>
</dbReference>
<evidence type="ECO:0000256" key="1">
    <source>
        <dbReference type="ARBA" id="ARBA00007381"/>
    </source>
</evidence>
<dbReference type="InterPro" id="IPR018181">
    <property type="entry name" value="Heat_shock_70_CS"/>
</dbReference>
<keyword evidence="3 8" id="KW-0597">Phosphoprotein</keyword>
<dbReference type="FunFam" id="2.60.34.10:FF:000014">
    <property type="entry name" value="Chaperone protein DnaK HSP70"/>
    <property type="match status" value="1"/>
</dbReference>
<feature type="coiled-coil region" evidence="10">
    <location>
        <begin position="508"/>
        <end position="537"/>
    </location>
</feature>
<comment type="caution">
    <text evidence="12">The sequence shown here is derived from an EMBL/GenBank/DDBJ whole genome shotgun (WGS) entry which is preliminary data.</text>
</comment>
<dbReference type="FunFam" id="1.20.1270.10:FF:000001">
    <property type="entry name" value="Molecular chaperone DnaK"/>
    <property type="match status" value="1"/>
</dbReference>
<organism evidence="12 13">
    <name type="scientific">Ramlibacter lithotrophicus</name>
    <dbReference type="NCBI Taxonomy" id="2606681"/>
    <lineage>
        <taxon>Bacteria</taxon>
        <taxon>Pseudomonadati</taxon>
        <taxon>Pseudomonadota</taxon>
        <taxon>Betaproteobacteria</taxon>
        <taxon>Burkholderiales</taxon>
        <taxon>Comamonadaceae</taxon>
        <taxon>Ramlibacter</taxon>
    </lineage>
</organism>
<evidence type="ECO:0000256" key="9">
    <source>
        <dbReference type="RuleBase" id="RU003322"/>
    </source>
</evidence>
<dbReference type="SUPFAM" id="SSF53067">
    <property type="entry name" value="Actin-like ATPase domain"/>
    <property type="match status" value="2"/>
</dbReference>
<dbReference type="InterPro" id="IPR043129">
    <property type="entry name" value="ATPase_NBD"/>
</dbReference>
<dbReference type="Gene3D" id="2.60.34.10">
    <property type="entry name" value="Substrate Binding Domain Of DNAk, Chain A, domain 1"/>
    <property type="match status" value="1"/>
</dbReference>
<dbReference type="FunFam" id="3.30.420.40:FF:000004">
    <property type="entry name" value="Molecular chaperone DnaK"/>
    <property type="match status" value="1"/>
</dbReference>
<dbReference type="InterPro" id="IPR012725">
    <property type="entry name" value="Chaperone_DnaK"/>
</dbReference>
<dbReference type="InterPro" id="IPR013126">
    <property type="entry name" value="Hsp_70_fam"/>
</dbReference>
<feature type="compositionally biased region" description="Gly residues" evidence="11">
    <location>
        <begin position="617"/>
        <end position="627"/>
    </location>
</feature>
<dbReference type="Gene3D" id="3.30.420.40">
    <property type="match status" value="2"/>
</dbReference>
<evidence type="ECO:0000256" key="8">
    <source>
        <dbReference type="HAMAP-Rule" id="MF_00332"/>
    </source>
</evidence>
<keyword evidence="4 8" id="KW-0547">Nucleotide-binding</keyword>
<keyword evidence="7 8" id="KW-0143">Chaperone</keyword>
<dbReference type="CDD" id="cd10234">
    <property type="entry name" value="ASKHA_NBD_HSP70_DnaK-like"/>
    <property type="match status" value="1"/>
</dbReference>
<dbReference type="PRINTS" id="PR00301">
    <property type="entry name" value="HEATSHOCK70"/>
</dbReference>
<dbReference type="Proteomes" id="UP000521868">
    <property type="component" value="Unassembled WGS sequence"/>
</dbReference>
<dbReference type="NCBIfam" id="NF003520">
    <property type="entry name" value="PRK05183.1"/>
    <property type="match status" value="1"/>
</dbReference>
<dbReference type="AlphaFoldDB" id="A0A7X6DDN3"/>
<protein>
    <recommendedName>
        <fullName evidence="2 8">Chaperone protein DnaK</fullName>
    </recommendedName>
    <alternativeName>
        <fullName evidence="8">HSP70</fullName>
    </alternativeName>
    <alternativeName>
        <fullName evidence="8">Heat shock 70 kDa protein</fullName>
    </alternativeName>
    <alternativeName>
        <fullName evidence="8">Heat shock protein 70</fullName>
    </alternativeName>
</protein>
<dbReference type="HAMAP" id="MF_00332">
    <property type="entry name" value="DnaK"/>
    <property type="match status" value="1"/>
</dbReference>
<comment type="function">
    <text evidence="8">Acts as a chaperone.</text>
</comment>
<dbReference type="GO" id="GO:0140662">
    <property type="term" value="F:ATP-dependent protein folding chaperone"/>
    <property type="evidence" value="ECO:0007669"/>
    <property type="project" value="InterPro"/>
</dbReference>
<dbReference type="Pfam" id="PF00012">
    <property type="entry name" value="HSP70"/>
    <property type="match status" value="1"/>
</dbReference>
<dbReference type="Gene3D" id="1.20.1270.10">
    <property type="match status" value="1"/>
</dbReference>
<dbReference type="NCBIfam" id="NF001413">
    <property type="entry name" value="PRK00290.1"/>
    <property type="match status" value="1"/>
</dbReference>
<dbReference type="PROSITE" id="PS00297">
    <property type="entry name" value="HSP70_1"/>
    <property type="match status" value="1"/>
</dbReference>
<comment type="similarity">
    <text evidence="1 8 9">Belongs to the heat shock protein 70 family.</text>
</comment>
<reference evidence="12 13" key="1">
    <citation type="journal article" date="2020" name="Nature">
        <title>Bacterial chemolithoautotrophy via manganese oxidation.</title>
        <authorList>
            <person name="Yu H."/>
            <person name="Leadbetter J.R."/>
        </authorList>
    </citation>
    <scope>NUCLEOTIDE SEQUENCE [LARGE SCALE GENOMIC DNA]</scope>
    <source>
        <strain evidence="12 13">RBP-1</strain>
    </source>
</reference>
<evidence type="ECO:0000313" key="13">
    <source>
        <dbReference type="Proteomes" id="UP000521868"/>
    </source>
</evidence>
<dbReference type="Gene3D" id="3.90.640.10">
    <property type="entry name" value="Actin, Chain A, domain 4"/>
    <property type="match status" value="1"/>
</dbReference>
<evidence type="ECO:0000256" key="4">
    <source>
        <dbReference type="ARBA" id="ARBA00022741"/>
    </source>
</evidence>
<evidence type="ECO:0000256" key="3">
    <source>
        <dbReference type="ARBA" id="ARBA00022553"/>
    </source>
</evidence>
<evidence type="ECO:0000256" key="11">
    <source>
        <dbReference type="SAM" id="MobiDB-lite"/>
    </source>
</evidence>